<protein>
    <submittedName>
        <fullName evidence="1">TetR/AcrR family transcriptional regulator</fullName>
    </submittedName>
</protein>
<gene>
    <name evidence="1" type="ORF">ACFSQ6_02225</name>
</gene>
<dbReference type="Gene3D" id="1.10.357.10">
    <property type="entry name" value="Tetracycline Repressor, domain 2"/>
    <property type="match status" value="1"/>
</dbReference>
<evidence type="ECO:0000313" key="1">
    <source>
        <dbReference type="EMBL" id="MFD2742206.1"/>
    </source>
</evidence>
<evidence type="ECO:0000313" key="2">
    <source>
        <dbReference type="Proteomes" id="UP001597418"/>
    </source>
</evidence>
<sequence length="200" mass="22919">MMKRKRSTITKAKMLKGISNILIEEGCGKVNVASVSAYSGIDRKLLYYHFGNFSNMIAQFLQLDDVQFKEASVDPEDDQAIGNFVKQRMNTLLANPLLSQVLVWELSAKIPALQEYAKLRNQNDQNFIQRRSQSLDDSEVKIDLEAIFALLVGGVQYLSAYSHHNKKPFFGINFQNEQERQHVLDLFDRMLSDIEQTVEL</sequence>
<dbReference type="SUPFAM" id="SSF46689">
    <property type="entry name" value="Homeodomain-like"/>
    <property type="match status" value="1"/>
</dbReference>
<name>A0ABW5UB65_9SPHI</name>
<dbReference type="InterPro" id="IPR009057">
    <property type="entry name" value="Homeodomain-like_sf"/>
</dbReference>
<reference evidence="2" key="1">
    <citation type="journal article" date="2019" name="Int. J. Syst. Evol. Microbiol.">
        <title>The Global Catalogue of Microorganisms (GCM) 10K type strain sequencing project: providing services to taxonomists for standard genome sequencing and annotation.</title>
        <authorList>
            <consortium name="The Broad Institute Genomics Platform"/>
            <consortium name="The Broad Institute Genome Sequencing Center for Infectious Disease"/>
            <person name="Wu L."/>
            <person name="Ma J."/>
        </authorList>
    </citation>
    <scope>NUCLEOTIDE SEQUENCE [LARGE SCALE GENOMIC DNA]</scope>
    <source>
        <strain evidence="2">KCTC 42247</strain>
    </source>
</reference>
<keyword evidence="2" id="KW-1185">Reference proteome</keyword>
<dbReference type="RefSeq" id="WP_156472439.1">
    <property type="nucleotide sequence ID" value="NZ_JBHUMB010000005.1"/>
</dbReference>
<proteinExistence type="predicted"/>
<dbReference type="Proteomes" id="UP001597418">
    <property type="component" value="Unassembled WGS sequence"/>
</dbReference>
<comment type="caution">
    <text evidence="1">The sequence shown here is derived from an EMBL/GenBank/DDBJ whole genome shotgun (WGS) entry which is preliminary data.</text>
</comment>
<dbReference type="EMBL" id="JBHUMB010000005">
    <property type="protein sequence ID" value="MFD2742206.1"/>
    <property type="molecule type" value="Genomic_DNA"/>
</dbReference>
<accession>A0ABW5UB65</accession>
<organism evidence="1 2">
    <name type="scientific">Sphingobacterium populi</name>
    <dbReference type="NCBI Taxonomy" id="1812824"/>
    <lineage>
        <taxon>Bacteria</taxon>
        <taxon>Pseudomonadati</taxon>
        <taxon>Bacteroidota</taxon>
        <taxon>Sphingobacteriia</taxon>
        <taxon>Sphingobacteriales</taxon>
        <taxon>Sphingobacteriaceae</taxon>
        <taxon>Sphingobacterium</taxon>
    </lineage>
</organism>